<gene>
    <name evidence="1" type="ORF">BGTH12_LOCUS3373</name>
</gene>
<name>A0A9W4CZY1_BLUGR</name>
<evidence type="ECO:0000313" key="1">
    <source>
        <dbReference type="EMBL" id="CAD6502015.1"/>
    </source>
</evidence>
<evidence type="ECO:0000313" key="2">
    <source>
        <dbReference type="Proteomes" id="UP000683417"/>
    </source>
</evidence>
<sequence>NTETWYNSVRRVTHPPIYLPSGIPFWDLAVYTDGARSEIAESPRTGGEIVIFQAGQMVHRESLSLDSTLSPFDTEVTAVKEAPEAALSLPTARFSENIWILTDNLEVARLLF</sequence>
<dbReference type="AlphaFoldDB" id="A0A9W4CZY1"/>
<accession>A0A9W4CZY1</accession>
<protein>
    <submittedName>
        <fullName evidence="1">BgTH12-02258</fullName>
    </submittedName>
</protein>
<proteinExistence type="predicted"/>
<dbReference type="EMBL" id="CAJHIT010000005">
    <property type="protein sequence ID" value="CAD6502015.1"/>
    <property type="molecule type" value="Genomic_DNA"/>
</dbReference>
<dbReference type="Proteomes" id="UP000683417">
    <property type="component" value="Unassembled WGS sequence"/>
</dbReference>
<comment type="caution">
    <text evidence="1">The sequence shown here is derived from an EMBL/GenBank/DDBJ whole genome shotgun (WGS) entry which is preliminary data.</text>
</comment>
<organism evidence="1 2">
    <name type="scientific">Blumeria graminis f. sp. triticale</name>
    <dbReference type="NCBI Taxonomy" id="1689686"/>
    <lineage>
        <taxon>Eukaryota</taxon>
        <taxon>Fungi</taxon>
        <taxon>Dikarya</taxon>
        <taxon>Ascomycota</taxon>
        <taxon>Pezizomycotina</taxon>
        <taxon>Leotiomycetes</taxon>
        <taxon>Erysiphales</taxon>
        <taxon>Erysiphaceae</taxon>
        <taxon>Blumeria</taxon>
    </lineage>
</organism>
<feature type="non-terminal residue" evidence="1">
    <location>
        <position position="1"/>
    </location>
</feature>
<reference evidence="1" key="1">
    <citation type="submission" date="2020-10" db="EMBL/GenBank/DDBJ databases">
        <authorList>
            <person name="Muller C M."/>
        </authorList>
    </citation>
    <scope>NUCLEOTIDE SEQUENCE</scope>
    <source>
        <strain evidence="1">THUN-12</strain>
    </source>
</reference>